<evidence type="ECO:0000256" key="1">
    <source>
        <dbReference type="SAM" id="MobiDB-lite"/>
    </source>
</evidence>
<sequence length="312" mass="33469">MGEVDPICVYERLLDDDDLKDVTIEFSDGTLRAHSCVLSSASEAVKGILRNGTARESKTLTWREHDLKVGRFFLRLLYTGCVEERDWSEQAPAAGGPGTGTAATSDGAAAGTTAGATTGSTVGTTALTTSGAGRLNGSPPPLHDGHRVRVVRDTNALVMGGSCRFIASGTLGTVSGGGKTVMLPSTLGGAVFMDSLQGNLEAIDPRPPLCLLTGGIAIAKVYQFPTLLGALTASIKRRLSPHTFDEICRAAIHDDIQVLRYHCMRFVDSESQEARQLRELHSEGRLSPEVMHELDGLWRQEPCKPSKRRRLL</sequence>
<proteinExistence type="predicted"/>
<evidence type="ECO:0000259" key="2">
    <source>
        <dbReference type="PROSITE" id="PS50097"/>
    </source>
</evidence>
<reference evidence="3" key="1">
    <citation type="submission" date="2021-01" db="EMBL/GenBank/DDBJ databases">
        <authorList>
            <person name="Corre E."/>
            <person name="Pelletier E."/>
            <person name="Niang G."/>
            <person name="Scheremetjew M."/>
            <person name="Finn R."/>
            <person name="Kale V."/>
            <person name="Holt S."/>
            <person name="Cochrane G."/>
            <person name="Meng A."/>
            <person name="Brown T."/>
            <person name="Cohen L."/>
        </authorList>
    </citation>
    <scope>NUCLEOTIDE SEQUENCE</scope>
    <source>
        <strain evidence="3">CCMP3105</strain>
    </source>
</reference>
<dbReference type="AlphaFoldDB" id="A0A7S4UYP6"/>
<name>A0A7S4UYP6_9DINO</name>
<dbReference type="SUPFAM" id="SSF54695">
    <property type="entry name" value="POZ domain"/>
    <property type="match status" value="1"/>
</dbReference>
<organism evidence="3">
    <name type="scientific">Alexandrium monilatum</name>
    <dbReference type="NCBI Taxonomy" id="311494"/>
    <lineage>
        <taxon>Eukaryota</taxon>
        <taxon>Sar</taxon>
        <taxon>Alveolata</taxon>
        <taxon>Dinophyceae</taxon>
        <taxon>Gonyaulacales</taxon>
        <taxon>Pyrocystaceae</taxon>
        <taxon>Alexandrium</taxon>
    </lineage>
</organism>
<dbReference type="Pfam" id="PF00651">
    <property type="entry name" value="BTB"/>
    <property type="match status" value="1"/>
</dbReference>
<accession>A0A7S4UYP6</accession>
<evidence type="ECO:0000313" key="3">
    <source>
        <dbReference type="EMBL" id="CAE4613751.1"/>
    </source>
</evidence>
<dbReference type="Gene3D" id="3.30.710.10">
    <property type="entry name" value="Potassium Channel Kv1.1, Chain A"/>
    <property type="match status" value="1"/>
</dbReference>
<feature type="compositionally biased region" description="Low complexity" evidence="1">
    <location>
        <begin position="100"/>
        <end position="133"/>
    </location>
</feature>
<dbReference type="EMBL" id="HBNR01050213">
    <property type="protein sequence ID" value="CAE4613751.1"/>
    <property type="molecule type" value="Transcribed_RNA"/>
</dbReference>
<dbReference type="InterPro" id="IPR011333">
    <property type="entry name" value="SKP1/BTB/POZ_sf"/>
</dbReference>
<dbReference type="CDD" id="cd18186">
    <property type="entry name" value="BTB_POZ_ZBTB_KLHL-like"/>
    <property type="match status" value="1"/>
</dbReference>
<feature type="region of interest" description="Disordered" evidence="1">
    <location>
        <begin position="89"/>
        <end position="146"/>
    </location>
</feature>
<gene>
    <name evidence="3" type="ORF">AMON00008_LOCUS35115</name>
</gene>
<dbReference type="PROSITE" id="PS50097">
    <property type="entry name" value="BTB"/>
    <property type="match status" value="1"/>
</dbReference>
<protein>
    <recommendedName>
        <fullName evidence="2">BTB domain-containing protein</fullName>
    </recommendedName>
</protein>
<dbReference type="InterPro" id="IPR000210">
    <property type="entry name" value="BTB/POZ_dom"/>
</dbReference>
<feature type="domain" description="BTB" evidence="2">
    <location>
        <begin position="20"/>
        <end position="86"/>
    </location>
</feature>